<gene>
    <name evidence="2" type="ORF">Fcan01_20145</name>
</gene>
<protein>
    <submittedName>
        <fullName evidence="2">Uncharacterized protein</fullName>
    </submittedName>
</protein>
<feature type="transmembrane region" description="Helical" evidence="1">
    <location>
        <begin position="117"/>
        <end position="138"/>
    </location>
</feature>
<comment type="caution">
    <text evidence="2">The sequence shown here is derived from an EMBL/GenBank/DDBJ whole genome shotgun (WGS) entry which is preliminary data.</text>
</comment>
<dbReference type="Proteomes" id="UP000198287">
    <property type="component" value="Unassembled WGS sequence"/>
</dbReference>
<keyword evidence="1" id="KW-1133">Transmembrane helix</keyword>
<dbReference type="EMBL" id="LNIX01000018">
    <property type="protein sequence ID" value="OXA45007.1"/>
    <property type="molecule type" value="Genomic_DNA"/>
</dbReference>
<keyword evidence="1" id="KW-0472">Membrane</keyword>
<feature type="transmembrane region" description="Helical" evidence="1">
    <location>
        <begin position="168"/>
        <end position="195"/>
    </location>
</feature>
<dbReference type="OrthoDB" id="8297494at2759"/>
<dbReference type="AlphaFoldDB" id="A0A226DK08"/>
<keyword evidence="3" id="KW-1185">Reference proteome</keyword>
<keyword evidence="1" id="KW-0812">Transmembrane</keyword>
<sequence>MTKLSILSRVKHHLKLGNFIFGVPAKWDKSEGKMISISESKEKIVKAFTDLNILFIIARIWTMLTKEASLLERIVGNTLTSLAVVDFLLGYNPSDHAHMQFVNCIFSSEDIEPGKQWATVLTVLGFFFDVIEVGYYVIGASHAMHSNDTFPMSTWTAQLNPLLVRGEFLIFLQLSVCTAYYLLTVLLTGVTFLWIEIETFIKRCKTEIFDQAEYRKVQVFEKLLNSCIRESIFLKVALLVPAFQVIILYVTIKMSHAHQYFLTMAFLYVYLGSIGFTVLTFSAAGKVYAASQDWIAKSKTGERKKYGRKFHYSLIPLRLQFGRNFVEPLTPLVVQEFCIRQTISFLLVTN</sequence>
<name>A0A226DK08_FOLCA</name>
<evidence type="ECO:0000256" key="1">
    <source>
        <dbReference type="SAM" id="Phobius"/>
    </source>
</evidence>
<feature type="transmembrane region" description="Helical" evidence="1">
    <location>
        <begin position="264"/>
        <end position="289"/>
    </location>
</feature>
<reference evidence="2 3" key="1">
    <citation type="submission" date="2015-12" db="EMBL/GenBank/DDBJ databases">
        <title>The genome of Folsomia candida.</title>
        <authorList>
            <person name="Faddeeva A."/>
            <person name="Derks M.F."/>
            <person name="Anvar Y."/>
            <person name="Smit S."/>
            <person name="Van Straalen N."/>
            <person name="Roelofs D."/>
        </authorList>
    </citation>
    <scope>NUCLEOTIDE SEQUENCE [LARGE SCALE GENOMIC DNA]</scope>
    <source>
        <strain evidence="2 3">VU population</strain>
        <tissue evidence="2">Whole body</tissue>
    </source>
</reference>
<accession>A0A226DK08</accession>
<proteinExistence type="predicted"/>
<evidence type="ECO:0000313" key="2">
    <source>
        <dbReference type="EMBL" id="OXA45007.1"/>
    </source>
</evidence>
<feature type="transmembrane region" description="Helical" evidence="1">
    <location>
        <begin position="232"/>
        <end position="252"/>
    </location>
</feature>
<evidence type="ECO:0000313" key="3">
    <source>
        <dbReference type="Proteomes" id="UP000198287"/>
    </source>
</evidence>
<organism evidence="2 3">
    <name type="scientific">Folsomia candida</name>
    <name type="common">Springtail</name>
    <dbReference type="NCBI Taxonomy" id="158441"/>
    <lineage>
        <taxon>Eukaryota</taxon>
        <taxon>Metazoa</taxon>
        <taxon>Ecdysozoa</taxon>
        <taxon>Arthropoda</taxon>
        <taxon>Hexapoda</taxon>
        <taxon>Collembola</taxon>
        <taxon>Entomobryomorpha</taxon>
        <taxon>Isotomoidea</taxon>
        <taxon>Isotomidae</taxon>
        <taxon>Proisotominae</taxon>
        <taxon>Folsomia</taxon>
    </lineage>
</organism>